<sequence>MYKNAKEVDLFLHFRNNESYYYLQESLDELDKYNTTVGAVSAIPYYRNSANNSTYEISTYVGIVKRTPLDWKITNKTKKIGKYICNQALATETLFSRQGHYYTEKVEAWFTTEIPVSFGPKLYTGLPGLVLEINKNKISITATEINLNPKKGLNITVPNLNKIITQEQANKKWEELAEASKQRRKK</sequence>
<evidence type="ECO:0000313" key="2">
    <source>
        <dbReference type="Proteomes" id="UP000019275"/>
    </source>
</evidence>
<dbReference type="Pfam" id="PF09697">
    <property type="entry name" value="Porph_ging"/>
    <property type="match status" value="1"/>
</dbReference>
<dbReference type="InterPro" id="IPR005901">
    <property type="entry name" value="GLPGLI"/>
</dbReference>
<protein>
    <recommendedName>
        <fullName evidence="3">GLPGLI family protein</fullName>
    </recommendedName>
</protein>
<reference evidence="1 2" key="1">
    <citation type="journal article" date="2014" name="Genome Announc.">
        <title>Draft Genome Sequence of the Carrageenan-Degrading Bacterium Cellulophaga sp. Strain KL-A, Isolated from Decaying Marine Algae.</title>
        <authorList>
            <person name="Shan D."/>
            <person name="Ying J."/>
            <person name="Li X."/>
            <person name="Gao Z."/>
            <person name="Wei G."/>
            <person name="Shao Z."/>
        </authorList>
    </citation>
    <scope>NUCLEOTIDE SEQUENCE [LARGE SCALE GENOMIC DNA]</scope>
    <source>
        <strain evidence="1 2">KL-A</strain>
    </source>
</reference>
<dbReference type="EMBL" id="ARZX01000022">
    <property type="protein sequence ID" value="EWH12451.1"/>
    <property type="molecule type" value="Genomic_DNA"/>
</dbReference>
<keyword evidence="2" id="KW-1185">Reference proteome</keyword>
<dbReference type="Proteomes" id="UP000019275">
    <property type="component" value="Unassembled WGS sequence"/>
</dbReference>
<organism evidence="1 2">
    <name type="scientific">Cellulophaga geojensis KL-A</name>
    <dbReference type="NCBI Taxonomy" id="1328323"/>
    <lineage>
        <taxon>Bacteria</taxon>
        <taxon>Pseudomonadati</taxon>
        <taxon>Bacteroidota</taxon>
        <taxon>Flavobacteriia</taxon>
        <taxon>Flavobacteriales</taxon>
        <taxon>Flavobacteriaceae</taxon>
        <taxon>Cellulophaga</taxon>
    </lineage>
</organism>
<gene>
    <name evidence="1" type="ORF">KLA_14403</name>
</gene>
<dbReference type="NCBIfam" id="TIGR01200">
    <property type="entry name" value="GLPGLI"/>
    <property type="match status" value="1"/>
</dbReference>
<proteinExistence type="predicted"/>
<name>A0ABN0RKQ2_9FLAO</name>
<evidence type="ECO:0000313" key="1">
    <source>
        <dbReference type="EMBL" id="EWH12451.1"/>
    </source>
</evidence>
<comment type="caution">
    <text evidence="1">The sequence shown here is derived from an EMBL/GenBank/DDBJ whole genome shotgun (WGS) entry which is preliminary data.</text>
</comment>
<evidence type="ECO:0008006" key="3">
    <source>
        <dbReference type="Google" id="ProtNLM"/>
    </source>
</evidence>
<accession>A0ABN0RKQ2</accession>